<evidence type="ECO:0000313" key="3">
    <source>
        <dbReference type="EMBL" id="SEU16906.1"/>
    </source>
</evidence>
<feature type="region of interest" description="Disordered" evidence="1">
    <location>
        <begin position="1"/>
        <end position="32"/>
    </location>
</feature>
<dbReference type="Proteomes" id="UP000321514">
    <property type="component" value="Unassembled WGS sequence"/>
</dbReference>
<evidence type="ECO:0000313" key="4">
    <source>
        <dbReference type="Proteomes" id="UP000183760"/>
    </source>
</evidence>
<evidence type="ECO:0000313" key="2">
    <source>
        <dbReference type="EMBL" id="GEN09263.1"/>
    </source>
</evidence>
<sequence length="210" mass="22843">MRAEDLLTRTPSAETVARETQKLPEPSDEAKESLRQLLEASARPAVTTPWPALLTEARGKMDSRYAGPVTSHRGGLTGPALVLAKRAFRLVFQPFINEALRKQVEFNESILDALATIHDVQREHARTQATWRQDVERRLARIEEAARGSGTQAQSASSQSSARDARRESDTAASPRPPPTVGSGSDSTAPGAATPRPSAGTSRRRRSGRR</sequence>
<comment type="caution">
    <text evidence="2">The sequence shown here is derived from an EMBL/GenBank/DDBJ whole genome shotgun (WGS) entry which is preliminary data.</text>
</comment>
<feature type="region of interest" description="Disordered" evidence="1">
    <location>
        <begin position="144"/>
        <end position="210"/>
    </location>
</feature>
<dbReference type="EMBL" id="FOIB01000005">
    <property type="protein sequence ID" value="SEU16906.1"/>
    <property type="molecule type" value="Genomic_DNA"/>
</dbReference>
<gene>
    <name evidence="2" type="ORF">MFU01_43000</name>
    <name evidence="3" type="ORF">SAMN05443572_105517</name>
</gene>
<reference evidence="3 4" key="1">
    <citation type="submission" date="2016-10" db="EMBL/GenBank/DDBJ databases">
        <authorList>
            <person name="Varghese N."/>
            <person name="Submissions S."/>
        </authorList>
    </citation>
    <scope>NUCLEOTIDE SEQUENCE [LARGE SCALE GENOMIC DNA]</scope>
    <source>
        <strain evidence="3 4">DSM 16525</strain>
    </source>
</reference>
<feature type="compositionally biased region" description="Low complexity" evidence="1">
    <location>
        <begin position="147"/>
        <end position="162"/>
    </location>
</feature>
<proteinExistence type="predicted"/>
<dbReference type="EMBL" id="BJXR01000033">
    <property type="protein sequence ID" value="GEN09263.1"/>
    <property type="molecule type" value="Genomic_DNA"/>
</dbReference>
<dbReference type="RefSeq" id="WP_245772378.1">
    <property type="nucleotide sequence ID" value="NZ_BJXR01000033.1"/>
</dbReference>
<protein>
    <submittedName>
        <fullName evidence="2">Uncharacterized protein</fullName>
    </submittedName>
</protein>
<organism evidence="2 5">
    <name type="scientific">Myxococcus fulvus</name>
    <dbReference type="NCBI Taxonomy" id="33"/>
    <lineage>
        <taxon>Bacteria</taxon>
        <taxon>Pseudomonadati</taxon>
        <taxon>Myxococcota</taxon>
        <taxon>Myxococcia</taxon>
        <taxon>Myxococcales</taxon>
        <taxon>Cystobacterineae</taxon>
        <taxon>Myxococcaceae</taxon>
        <taxon>Myxococcus</taxon>
    </lineage>
</organism>
<dbReference type="AlphaFoldDB" id="A0A511T6M8"/>
<keyword evidence="4" id="KW-1185">Reference proteome</keyword>
<evidence type="ECO:0000313" key="5">
    <source>
        <dbReference type="Proteomes" id="UP000321514"/>
    </source>
</evidence>
<dbReference type="Proteomes" id="UP000183760">
    <property type="component" value="Unassembled WGS sequence"/>
</dbReference>
<reference evidence="2 5" key="2">
    <citation type="submission" date="2019-07" db="EMBL/GenBank/DDBJ databases">
        <title>Whole genome shotgun sequence of Myxococcus fulvus NBRC 100333.</title>
        <authorList>
            <person name="Hosoyama A."/>
            <person name="Uohara A."/>
            <person name="Ohji S."/>
            <person name="Ichikawa N."/>
        </authorList>
    </citation>
    <scope>NUCLEOTIDE SEQUENCE [LARGE SCALE GENOMIC DNA]</scope>
    <source>
        <strain evidence="2 5">NBRC 100333</strain>
    </source>
</reference>
<name>A0A511T6M8_MYXFU</name>
<evidence type="ECO:0000256" key="1">
    <source>
        <dbReference type="SAM" id="MobiDB-lite"/>
    </source>
</evidence>
<accession>A0A511T6M8</accession>